<protein>
    <submittedName>
        <fullName evidence="1">Uncharacterized protein</fullName>
    </submittedName>
</protein>
<dbReference type="AlphaFoldDB" id="C0E5G6"/>
<name>C0E5G6_9CORY</name>
<evidence type="ECO:0000313" key="1">
    <source>
        <dbReference type="EMBL" id="EEG26351.1"/>
    </source>
</evidence>
<accession>C0E5G6</accession>
<sequence length="49" mass="5678">MVSIAYSLSTPFRSFRIIPRECAICHDFLTNKGVTKTKNGRKMTQNRKM</sequence>
<evidence type="ECO:0000313" key="2">
    <source>
        <dbReference type="Proteomes" id="UP000006247"/>
    </source>
</evidence>
<dbReference type="EMBL" id="ACEB01000031">
    <property type="protein sequence ID" value="EEG26351.1"/>
    <property type="molecule type" value="Genomic_DNA"/>
</dbReference>
<comment type="caution">
    <text evidence="1">The sequence shown here is derived from an EMBL/GenBank/DDBJ whole genome shotgun (WGS) entry which is preliminary data.</text>
</comment>
<organism evidence="1 2">
    <name type="scientific">Corynebacterium matruchotii ATCC 33806</name>
    <dbReference type="NCBI Taxonomy" id="566549"/>
    <lineage>
        <taxon>Bacteria</taxon>
        <taxon>Bacillati</taxon>
        <taxon>Actinomycetota</taxon>
        <taxon>Actinomycetes</taxon>
        <taxon>Mycobacteriales</taxon>
        <taxon>Corynebacteriaceae</taxon>
        <taxon>Corynebacterium</taxon>
    </lineage>
</organism>
<reference evidence="1 2" key="1">
    <citation type="submission" date="2009-01" db="EMBL/GenBank/DDBJ databases">
        <authorList>
            <person name="Fulton L."/>
            <person name="Clifton S."/>
            <person name="Chinwalla A.T."/>
            <person name="Mitreva M."/>
            <person name="Sodergren E."/>
            <person name="Weinstock G."/>
            <person name="Clifton S."/>
            <person name="Dooling D.J."/>
            <person name="Fulton B."/>
            <person name="Minx P."/>
            <person name="Pepin K.H."/>
            <person name="Johnson M."/>
            <person name="Bhonagiri V."/>
            <person name="Nash W.E."/>
            <person name="Mardis E.R."/>
            <person name="Wilson R.K."/>
        </authorList>
    </citation>
    <scope>NUCLEOTIDE SEQUENCE [LARGE SCALE GENOMIC DNA]</scope>
    <source>
        <strain evidence="1 2">ATCC 33806</strain>
    </source>
</reference>
<dbReference type="HOGENOM" id="CLU_3134633_0_0_11"/>
<proteinExistence type="predicted"/>
<dbReference type="Proteomes" id="UP000006247">
    <property type="component" value="Unassembled WGS sequence"/>
</dbReference>
<gene>
    <name evidence="1" type="ORF">CORMATOL_02243</name>
</gene>